<dbReference type="InterPro" id="IPR028945">
    <property type="entry name" value="Get1"/>
</dbReference>
<evidence type="ECO:0000256" key="1">
    <source>
        <dbReference type="ARBA" id="ARBA00004477"/>
    </source>
</evidence>
<comment type="similarity">
    <text evidence="2">Belongs to the WRB/GET1 family.</text>
</comment>
<dbReference type="Proteomes" id="UP001214603">
    <property type="component" value="Chromosome 3"/>
</dbReference>
<dbReference type="InterPro" id="IPR029012">
    <property type="entry name" value="Helix_hairpin_bin_sf"/>
</dbReference>
<evidence type="ECO:0000256" key="7">
    <source>
        <dbReference type="ARBA" id="ARBA00023136"/>
    </source>
</evidence>
<dbReference type="Pfam" id="PF04420">
    <property type="entry name" value="CHD5"/>
    <property type="match status" value="1"/>
</dbReference>
<keyword evidence="3" id="KW-0813">Transport</keyword>
<evidence type="ECO:0000256" key="3">
    <source>
        <dbReference type="ARBA" id="ARBA00022448"/>
    </source>
</evidence>
<dbReference type="GO" id="GO:0071816">
    <property type="term" value="P:tail-anchored membrane protein insertion into ER membrane"/>
    <property type="evidence" value="ECO:0007669"/>
    <property type="project" value="InterPro"/>
</dbReference>
<dbReference type="GO" id="GO:0005789">
    <property type="term" value="C:endoplasmic reticulum membrane"/>
    <property type="evidence" value="ECO:0007669"/>
    <property type="project" value="UniProtKB-SubCell"/>
</dbReference>
<dbReference type="PANTHER" id="PTHR42650">
    <property type="entry name" value="TAIL-ANCHORED PROTEIN INSERTION RECEPTOR WRB"/>
    <property type="match status" value="1"/>
</dbReference>
<keyword evidence="4" id="KW-0812">Transmembrane</keyword>
<evidence type="ECO:0000256" key="6">
    <source>
        <dbReference type="ARBA" id="ARBA00022989"/>
    </source>
</evidence>
<proteinExistence type="inferred from homology"/>
<dbReference type="GO" id="GO:0043495">
    <property type="term" value="F:protein-membrane adaptor activity"/>
    <property type="evidence" value="ECO:0007669"/>
    <property type="project" value="TreeGrafter"/>
</dbReference>
<keyword evidence="7" id="KW-0472">Membrane</keyword>
<dbReference type="PANTHER" id="PTHR42650:SF1">
    <property type="entry name" value="GUIDED ENTRY OF TAIL-ANCHORED PROTEINS FACTOR 1"/>
    <property type="match status" value="1"/>
</dbReference>
<dbReference type="GO" id="GO:0043529">
    <property type="term" value="C:GET complex"/>
    <property type="evidence" value="ECO:0007669"/>
    <property type="project" value="TreeGrafter"/>
</dbReference>
<evidence type="ECO:0000256" key="4">
    <source>
        <dbReference type="ARBA" id="ARBA00022692"/>
    </source>
</evidence>
<dbReference type="Gene3D" id="1.10.287.660">
    <property type="entry name" value="Helix hairpin bin"/>
    <property type="match status" value="1"/>
</dbReference>
<dbReference type="AlphaFoldDB" id="A0AAF0DZ28"/>
<keyword evidence="9" id="KW-1185">Reference proteome</keyword>
<evidence type="ECO:0000256" key="2">
    <source>
        <dbReference type="ARBA" id="ARBA00010799"/>
    </source>
</evidence>
<evidence type="ECO:0000313" key="8">
    <source>
        <dbReference type="EMBL" id="WFD03233.1"/>
    </source>
</evidence>
<name>A0AAF0DZ28_9BASI</name>
<protein>
    <submittedName>
        <fullName evidence="8">GET complex subunit get1</fullName>
    </submittedName>
</protein>
<sequence length="197" mass="22210">MDEFNYKELKEAMLKTIRDINQWSQEAGIQEPSLMNFCKLNAAKKELFDTRQQMNATSAQDEFSKWAKLRRKVDKLTGEVDEQSMFQGLMFILNMAIPWMLSSYYSTTPMFYLPPGDWFGPLGYLFSFPKAPVGAVSTTVWTMVCGRVLTLVGDYCREVFVSDPVLDAPAPAAAEKAKVPVAEAPVAESPIAEKRKE</sequence>
<evidence type="ECO:0000313" key="9">
    <source>
        <dbReference type="Proteomes" id="UP001214603"/>
    </source>
</evidence>
<accession>A0AAF0DZ28</accession>
<reference evidence="8" key="1">
    <citation type="submission" date="2023-03" db="EMBL/GenBank/DDBJ databases">
        <title>Mating type loci evolution in Malassezia.</title>
        <authorList>
            <person name="Coelho M.A."/>
        </authorList>
    </citation>
    <scope>NUCLEOTIDE SEQUENCE</scope>
    <source>
        <strain evidence="8">CBS 7876</strain>
    </source>
</reference>
<keyword evidence="5" id="KW-0256">Endoplasmic reticulum</keyword>
<keyword evidence="6" id="KW-1133">Transmembrane helix</keyword>
<gene>
    <name evidence="8" type="primary">GET1</name>
    <name evidence="8" type="ORF">MOBT1_001922</name>
</gene>
<dbReference type="EMBL" id="CP119936">
    <property type="protein sequence ID" value="WFD03233.1"/>
    <property type="molecule type" value="Genomic_DNA"/>
</dbReference>
<organism evidence="8 9">
    <name type="scientific">Malassezia obtusa</name>
    <dbReference type="NCBI Taxonomy" id="76774"/>
    <lineage>
        <taxon>Eukaryota</taxon>
        <taxon>Fungi</taxon>
        <taxon>Dikarya</taxon>
        <taxon>Basidiomycota</taxon>
        <taxon>Ustilaginomycotina</taxon>
        <taxon>Malasseziomycetes</taxon>
        <taxon>Malasseziales</taxon>
        <taxon>Malasseziaceae</taxon>
        <taxon>Malassezia</taxon>
    </lineage>
</organism>
<comment type="subcellular location">
    <subcellularLocation>
        <location evidence="1">Endoplasmic reticulum membrane</location>
        <topology evidence="1">Multi-pass membrane protein</topology>
    </subcellularLocation>
</comment>
<evidence type="ECO:0000256" key="5">
    <source>
        <dbReference type="ARBA" id="ARBA00022824"/>
    </source>
</evidence>